<gene>
    <name evidence="2" type="ORF">GO755_38670</name>
</gene>
<dbReference type="EMBL" id="WPIN01000029">
    <property type="protein sequence ID" value="MVM36002.1"/>
    <property type="molecule type" value="Genomic_DNA"/>
</dbReference>
<dbReference type="RefSeq" id="WP_157590800.1">
    <property type="nucleotide sequence ID" value="NZ_WPIN01000029.1"/>
</dbReference>
<protein>
    <submittedName>
        <fullName evidence="2">Uncharacterized protein</fullName>
    </submittedName>
</protein>
<reference evidence="2 3" key="1">
    <citation type="submission" date="2019-12" db="EMBL/GenBank/DDBJ databases">
        <title>Spirosoma sp. HMF4905 genome sequencing and assembly.</title>
        <authorList>
            <person name="Kang H."/>
            <person name="Cha I."/>
            <person name="Kim H."/>
            <person name="Joh K."/>
        </authorList>
    </citation>
    <scope>NUCLEOTIDE SEQUENCE [LARGE SCALE GENOMIC DNA]</scope>
    <source>
        <strain evidence="2 3">HMF4905</strain>
    </source>
</reference>
<name>A0A7K1SQC6_9BACT</name>
<sequence length="315" mass="36008">MEPKKLTMRDLQKMEKGEMPMTEEGQRRLAEMKEMADKIKASIAASQSAINPVIVALTAATRTTESAIAQFHTGQAAAKLAVGSLAANIKGFQESMRPFIEQMAEALRVTRLIKGTAEEVYEKEKGFYEKKYGLTIRDYDTFWYWLCEEFDNHLSQNDEAKIQVDYEAIVNYYGRFYKGQMERRVLLVESEPVVGKSTSGVKNRKTQSDIESCYSFIEAFIDEENASEIIEKLKNLYKGVDPGQYAYMLYALYDLGLISDPATANKTKLHQRLNATFTNVGSRQNLNDHINRLNAPSQHENIEIQNHKRKIQNFK</sequence>
<comment type="caution">
    <text evidence="2">The sequence shown here is derived from an EMBL/GenBank/DDBJ whole genome shotgun (WGS) entry which is preliminary data.</text>
</comment>
<organism evidence="2 3">
    <name type="scientific">Spirosoma arboris</name>
    <dbReference type="NCBI Taxonomy" id="2682092"/>
    <lineage>
        <taxon>Bacteria</taxon>
        <taxon>Pseudomonadati</taxon>
        <taxon>Bacteroidota</taxon>
        <taxon>Cytophagia</taxon>
        <taxon>Cytophagales</taxon>
        <taxon>Cytophagaceae</taxon>
        <taxon>Spirosoma</taxon>
    </lineage>
</organism>
<dbReference type="Proteomes" id="UP000436006">
    <property type="component" value="Unassembled WGS sequence"/>
</dbReference>
<dbReference type="AlphaFoldDB" id="A0A7K1SQC6"/>
<evidence type="ECO:0000313" key="2">
    <source>
        <dbReference type="EMBL" id="MVM36002.1"/>
    </source>
</evidence>
<evidence type="ECO:0000256" key="1">
    <source>
        <dbReference type="SAM" id="MobiDB-lite"/>
    </source>
</evidence>
<keyword evidence="3" id="KW-1185">Reference proteome</keyword>
<proteinExistence type="predicted"/>
<accession>A0A7K1SQC6</accession>
<evidence type="ECO:0000313" key="3">
    <source>
        <dbReference type="Proteomes" id="UP000436006"/>
    </source>
</evidence>
<feature type="region of interest" description="Disordered" evidence="1">
    <location>
        <begin position="1"/>
        <end position="23"/>
    </location>
</feature>